<dbReference type="AlphaFoldDB" id="A0AAN9C170"/>
<dbReference type="Pfam" id="PF01266">
    <property type="entry name" value="DAO"/>
    <property type="match status" value="1"/>
</dbReference>
<keyword evidence="4" id="KW-0285">Flavoprotein</keyword>
<keyword evidence="6" id="KW-0560">Oxidoreductase</keyword>
<evidence type="ECO:0000313" key="10">
    <source>
        <dbReference type="EMBL" id="KAK7115477.1"/>
    </source>
</evidence>
<feature type="domain" description="FAD dependent oxidoreductase" evidence="9">
    <location>
        <begin position="3"/>
        <end position="325"/>
    </location>
</feature>
<evidence type="ECO:0000313" key="11">
    <source>
        <dbReference type="Proteomes" id="UP001374579"/>
    </source>
</evidence>
<evidence type="ECO:0000256" key="3">
    <source>
        <dbReference type="ARBA" id="ARBA00006730"/>
    </source>
</evidence>
<dbReference type="Gene3D" id="3.30.9.10">
    <property type="entry name" value="D-Amino Acid Oxidase, subunit A, domain 2"/>
    <property type="match status" value="1"/>
</dbReference>
<dbReference type="PANTHER" id="PTHR11530:SF11">
    <property type="entry name" value="D-ASPARTATE OXIDASE"/>
    <property type="match status" value="1"/>
</dbReference>
<dbReference type="Proteomes" id="UP001374579">
    <property type="component" value="Unassembled WGS sequence"/>
</dbReference>
<dbReference type="GO" id="GO:0071949">
    <property type="term" value="F:FAD binding"/>
    <property type="evidence" value="ECO:0007669"/>
    <property type="project" value="InterPro"/>
</dbReference>
<proteinExistence type="inferred from homology"/>
<evidence type="ECO:0000256" key="2">
    <source>
        <dbReference type="ARBA" id="ARBA00004253"/>
    </source>
</evidence>
<feature type="binding site" evidence="7">
    <location>
        <position position="167"/>
    </location>
    <ligand>
        <name>FAD</name>
        <dbReference type="ChEBI" id="CHEBI:57692"/>
    </ligand>
</feature>
<gene>
    <name evidence="10" type="ORF">V1264_001334</name>
</gene>
<comment type="cofactor">
    <cofactor evidence="1 7">
        <name>FAD</name>
        <dbReference type="ChEBI" id="CHEBI:57692"/>
    </cofactor>
</comment>
<reference evidence="10 11" key="1">
    <citation type="submission" date="2024-02" db="EMBL/GenBank/DDBJ databases">
        <title>Chromosome-scale genome assembly of the rough periwinkle Littorina saxatilis.</title>
        <authorList>
            <person name="De Jode A."/>
            <person name="Faria R."/>
            <person name="Formenti G."/>
            <person name="Sims Y."/>
            <person name="Smith T.P."/>
            <person name="Tracey A."/>
            <person name="Wood J.M.D."/>
            <person name="Zagrodzka Z.B."/>
            <person name="Johannesson K."/>
            <person name="Butlin R.K."/>
            <person name="Leder E.H."/>
        </authorList>
    </citation>
    <scope>NUCLEOTIDE SEQUENCE [LARGE SCALE GENOMIC DNA]</scope>
    <source>
        <strain evidence="10">Snail1</strain>
        <tissue evidence="10">Muscle</tissue>
    </source>
</reference>
<keyword evidence="5 7" id="KW-0274">FAD</keyword>
<dbReference type="EMBL" id="JBAMIC010000001">
    <property type="protein sequence ID" value="KAK7115477.1"/>
    <property type="molecule type" value="Genomic_DNA"/>
</dbReference>
<evidence type="ECO:0000256" key="8">
    <source>
        <dbReference type="SAM" id="SignalP"/>
    </source>
</evidence>
<feature type="binding site" evidence="7">
    <location>
        <position position="281"/>
    </location>
    <ligand>
        <name>D-dopa</name>
        <dbReference type="ChEBI" id="CHEBI:149689"/>
    </ligand>
</feature>
<feature type="binding site" evidence="7">
    <location>
        <begin position="41"/>
        <end position="42"/>
    </location>
    <ligand>
        <name>FAD</name>
        <dbReference type="ChEBI" id="CHEBI:57692"/>
    </ligand>
</feature>
<comment type="caution">
    <text evidence="10">The sequence shown here is derived from an EMBL/GenBank/DDBJ whole genome shotgun (WGS) entry which is preliminary data.</text>
</comment>
<dbReference type="InterPro" id="IPR006076">
    <property type="entry name" value="FAD-dep_OxRdtase"/>
</dbReference>
<evidence type="ECO:0000256" key="5">
    <source>
        <dbReference type="ARBA" id="ARBA00022827"/>
    </source>
</evidence>
<dbReference type="SUPFAM" id="SSF54373">
    <property type="entry name" value="FAD-linked reductases, C-terminal domain"/>
    <property type="match status" value="1"/>
</dbReference>
<dbReference type="InterPro" id="IPR023209">
    <property type="entry name" value="DAO"/>
</dbReference>
<organism evidence="10 11">
    <name type="scientific">Littorina saxatilis</name>
    <dbReference type="NCBI Taxonomy" id="31220"/>
    <lineage>
        <taxon>Eukaryota</taxon>
        <taxon>Metazoa</taxon>
        <taxon>Spiralia</taxon>
        <taxon>Lophotrochozoa</taxon>
        <taxon>Mollusca</taxon>
        <taxon>Gastropoda</taxon>
        <taxon>Caenogastropoda</taxon>
        <taxon>Littorinimorpha</taxon>
        <taxon>Littorinoidea</taxon>
        <taxon>Littorinidae</taxon>
        <taxon>Littorina</taxon>
    </lineage>
</organism>
<comment type="similarity">
    <text evidence="3">Belongs to the DAMOX/DASOX family.</text>
</comment>
<dbReference type="SUPFAM" id="SSF51971">
    <property type="entry name" value="Nucleotide-binding domain"/>
    <property type="match status" value="1"/>
</dbReference>
<dbReference type="Gene3D" id="3.40.50.720">
    <property type="entry name" value="NAD(P)-binding Rossmann-like Domain"/>
    <property type="match status" value="1"/>
</dbReference>
<keyword evidence="8" id="KW-0732">Signal</keyword>
<protein>
    <recommendedName>
        <fullName evidence="9">FAD dependent oxidoreductase domain-containing protein</fullName>
    </recommendedName>
</protein>
<dbReference type="GO" id="GO:0005782">
    <property type="term" value="C:peroxisomal matrix"/>
    <property type="evidence" value="ECO:0007669"/>
    <property type="project" value="UniProtKB-SubCell"/>
</dbReference>
<feature type="binding site" evidence="7">
    <location>
        <position position="226"/>
    </location>
    <ligand>
        <name>D-dopa</name>
        <dbReference type="ChEBI" id="CHEBI:149689"/>
    </ligand>
</feature>
<evidence type="ECO:0000256" key="6">
    <source>
        <dbReference type="ARBA" id="ARBA00023002"/>
    </source>
</evidence>
<comment type="subcellular location">
    <subcellularLocation>
        <location evidence="2">Peroxisome matrix</location>
    </subcellularLocation>
</comment>
<dbReference type="PANTHER" id="PTHR11530">
    <property type="entry name" value="D-AMINO ACID OXIDASE"/>
    <property type="match status" value="1"/>
</dbReference>
<feature type="chain" id="PRO_5042992297" description="FAD dependent oxidoreductase domain-containing protein" evidence="8">
    <location>
        <begin position="18"/>
        <end position="341"/>
    </location>
</feature>
<evidence type="ECO:0000256" key="4">
    <source>
        <dbReference type="ARBA" id="ARBA00022630"/>
    </source>
</evidence>
<evidence type="ECO:0000256" key="1">
    <source>
        <dbReference type="ARBA" id="ARBA00001974"/>
    </source>
</evidence>
<dbReference type="GO" id="GO:0003884">
    <property type="term" value="F:D-amino-acid oxidase activity"/>
    <property type="evidence" value="ECO:0007669"/>
    <property type="project" value="InterPro"/>
</dbReference>
<name>A0AAN9C170_9CAEN</name>
<sequence>MVRVAIIGAGIVGLTSAVNVQKSIPGAKVTIIADKFDKDTTSAGAGGLYRPTAALVKGVPPETVREWVQDTWDYYTSLAMSPEAGETGQTLVPGYMLSDNQSAVQNQLFESIVFNFKLLTPDDLKRLKLPFKYGCSFVTVITQPQKFMPWLMRKFKEQGGTVEFRTVGKLDELAGAYDIVINCSALGSRQLVQDHSMYAVKGQLVHVKAPWVKTFLYCDDKKTPTYFIPHDDCIIVGGTREEGNYSIDIVPEVQEDILRRAGEILPQIKGGRVVGSWAGIRPSRDPLRLEKELLTIGGKKLRVVHNYGHGANGVTLSWGTSLRAARMAKEWAQEITPSARL</sequence>
<keyword evidence="11" id="KW-1185">Reference proteome</keyword>
<dbReference type="GO" id="GO:0019478">
    <property type="term" value="P:D-amino acid catabolic process"/>
    <property type="evidence" value="ECO:0007669"/>
    <property type="project" value="TreeGrafter"/>
</dbReference>
<feature type="signal peptide" evidence="8">
    <location>
        <begin position="1"/>
        <end position="17"/>
    </location>
</feature>
<dbReference type="PIRSF" id="PIRSF000189">
    <property type="entry name" value="D-aa_oxidase"/>
    <property type="match status" value="1"/>
</dbReference>
<accession>A0AAN9C170</accession>
<evidence type="ECO:0000256" key="7">
    <source>
        <dbReference type="PIRSR" id="PIRSR000189-1"/>
    </source>
</evidence>
<evidence type="ECO:0000259" key="9">
    <source>
        <dbReference type="Pfam" id="PF01266"/>
    </source>
</evidence>